<sequence length="66" mass="7340">MSGKLDWFKSSYSDDSVGNCVEIARHHGEVHVRDSKLGGDTRITIPPVTWAAFTAELRGSRVERPL</sequence>
<reference evidence="2" key="2">
    <citation type="submission" date="2020-09" db="EMBL/GenBank/DDBJ databases">
        <authorList>
            <person name="Sun Q."/>
            <person name="Ohkuma M."/>
        </authorList>
    </citation>
    <scope>NUCLEOTIDE SEQUENCE</scope>
    <source>
        <strain evidence="2">JCM 4633</strain>
    </source>
</reference>
<dbReference type="EMBL" id="BMVB01000026">
    <property type="protein sequence ID" value="GHC68754.1"/>
    <property type="molecule type" value="Genomic_DNA"/>
</dbReference>
<organism evidence="2 3">
    <name type="scientific">Streptomyces cinnamoneus</name>
    <name type="common">Streptoverticillium cinnamoneum</name>
    <dbReference type="NCBI Taxonomy" id="53446"/>
    <lineage>
        <taxon>Bacteria</taxon>
        <taxon>Bacillati</taxon>
        <taxon>Actinomycetota</taxon>
        <taxon>Actinomycetes</taxon>
        <taxon>Kitasatosporales</taxon>
        <taxon>Streptomycetaceae</taxon>
        <taxon>Streptomyces</taxon>
        <taxon>Streptomyces cinnamoneus group</taxon>
    </lineage>
</organism>
<comment type="caution">
    <text evidence="2">The sequence shown here is derived from an EMBL/GenBank/DDBJ whole genome shotgun (WGS) entry which is preliminary data.</text>
</comment>
<dbReference type="RefSeq" id="WP_190112531.1">
    <property type="nucleotide sequence ID" value="NZ_BMVB01000026.1"/>
</dbReference>
<dbReference type="InterPro" id="IPR007278">
    <property type="entry name" value="DUF397"/>
</dbReference>
<protein>
    <recommendedName>
        <fullName evidence="1">DUF397 domain-containing protein</fullName>
    </recommendedName>
</protein>
<dbReference type="Proteomes" id="UP000646244">
    <property type="component" value="Unassembled WGS sequence"/>
</dbReference>
<dbReference type="Pfam" id="PF04149">
    <property type="entry name" value="DUF397"/>
    <property type="match status" value="1"/>
</dbReference>
<reference evidence="2" key="1">
    <citation type="journal article" date="2014" name="Int. J. Syst. Evol. Microbiol.">
        <title>Complete genome sequence of Corynebacterium casei LMG S-19264T (=DSM 44701T), isolated from a smear-ripened cheese.</title>
        <authorList>
            <consortium name="US DOE Joint Genome Institute (JGI-PGF)"/>
            <person name="Walter F."/>
            <person name="Albersmeier A."/>
            <person name="Kalinowski J."/>
            <person name="Ruckert C."/>
        </authorList>
    </citation>
    <scope>NUCLEOTIDE SEQUENCE</scope>
    <source>
        <strain evidence="2">JCM 4633</strain>
    </source>
</reference>
<evidence type="ECO:0000259" key="1">
    <source>
        <dbReference type="Pfam" id="PF04149"/>
    </source>
</evidence>
<evidence type="ECO:0000313" key="3">
    <source>
        <dbReference type="Proteomes" id="UP000646244"/>
    </source>
</evidence>
<name>A0A918TYI2_STRCJ</name>
<feature type="domain" description="DUF397" evidence="1">
    <location>
        <begin position="6"/>
        <end position="58"/>
    </location>
</feature>
<gene>
    <name evidence="2" type="ORF">GCM10010507_54090</name>
</gene>
<proteinExistence type="predicted"/>
<accession>A0A918TYI2</accession>
<evidence type="ECO:0000313" key="2">
    <source>
        <dbReference type="EMBL" id="GHC68754.1"/>
    </source>
</evidence>
<dbReference type="AlphaFoldDB" id="A0A918TYI2"/>